<proteinExistence type="predicted"/>
<accession>A0A6N9Q5F7</accession>
<dbReference type="GO" id="GO:0004314">
    <property type="term" value="F:[acyl-carrier-protein] S-malonyltransferase activity"/>
    <property type="evidence" value="ECO:0007669"/>
    <property type="project" value="UniProtKB-EC"/>
</dbReference>
<evidence type="ECO:0000313" key="7">
    <source>
        <dbReference type="Proteomes" id="UP000448943"/>
    </source>
</evidence>
<evidence type="ECO:0000256" key="4">
    <source>
        <dbReference type="ARBA" id="ARBA00048462"/>
    </source>
</evidence>
<keyword evidence="3 6" id="KW-0012">Acyltransferase</keyword>
<dbReference type="Gene3D" id="3.30.70.250">
    <property type="entry name" value="Malonyl-CoA ACP transacylase, ACP-binding"/>
    <property type="match status" value="1"/>
</dbReference>
<sequence>MGKLAFLFPGQGSQYIGMGKKFYDQYILAKHRFEEANEALGMNLSKLCFEGNINIKELTQTMNAQPAILTVSVIAFEIFMQEVGLEPMLLAGHSLGEYSALTCAGSISFSDAVKMVRQRGILMQNSISSEEGTMSVVVGFSYNQLKEICENVSTDRHPVVIACNNSNKQNVISGHRFSIDKVMTILQETSSTTSPLNVSGPFHSPMMKEAAENLVFELQKYHFNKEKWPIISNVTALPYKQNEDVIQLLKRQMTETVRWYDTMMYFQQQGVTHTLEFGPKTTLSNLCKKNINNIHTYSIDHRDDLINVEKFIEHYHTTNLKTNLILLEHCLNSAMIHKNRNLDHDEFTKGVIKPYEQLKQLLKDTEVGLNDSQMKTAVDTIKSILQTKKVTEHEQQRILSKIH</sequence>
<dbReference type="GO" id="GO:0006633">
    <property type="term" value="P:fatty acid biosynthetic process"/>
    <property type="evidence" value="ECO:0007669"/>
    <property type="project" value="TreeGrafter"/>
</dbReference>
<dbReference type="SUPFAM" id="SSF55048">
    <property type="entry name" value="Probable ACP-binding domain of malonyl-CoA ACP transacylase"/>
    <property type="match status" value="1"/>
</dbReference>
<dbReference type="InterPro" id="IPR016036">
    <property type="entry name" value="Malonyl_transacylase_ACP-bd"/>
</dbReference>
<evidence type="ECO:0000256" key="3">
    <source>
        <dbReference type="ARBA" id="ARBA00023315"/>
    </source>
</evidence>
<evidence type="ECO:0000259" key="5">
    <source>
        <dbReference type="SMART" id="SM00827"/>
    </source>
</evidence>
<keyword evidence="7" id="KW-1185">Reference proteome</keyword>
<dbReference type="PANTHER" id="PTHR42681">
    <property type="entry name" value="MALONYL-COA-ACYL CARRIER PROTEIN TRANSACYLASE, MITOCHONDRIAL"/>
    <property type="match status" value="1"/>
</dbReference>
<evidence type="ECO:0000313" key="6">
    <source>
        <dbReference type="EMBL" id="NBI30066.1"/>
    </source>
</evidence>
<protein>
    <recommendedName>
        <fullName evidence="1">[acyl-carrier-protein] S-malonyltransferase</fullName>
        <ecNumber evidence="1">2.3.1.39</ecNumber>
    </recommendedName>
</protein>
<comment type="catalytic activity">
    <reaction evidence="4">
        <text>holo-[ACP] + malonyl-CoA = malonyl-[ACP] + CoA</text>
        <dbReference type="Rhea" id="RHEA:41792"/>
        <dbReference type="Rhea" id="RHEA-COMP:9623"/>
        <dbReference type="Rhea" id="RHEA-COMP:9685"/>
        <dbReference type="ChEBI" id="CHEBI:57287"/>
        <dbReference type="ChEBI" id="CHEBI:57384"/>
        <dbReference type="ChEBI" id="CHEBI:64479"/>
        <dbReference type="ChEBI" id="CHEBI:78449"/>
        <dbReference type="EC" id="2.3.1.39"/>
    </reaction>
</comment>
<dbReference type="RefSeq" id="WP_160646871.1">
    <property type="nucleotide sequence ID" value="NZ_SIJB01000029.1"/>
</dbReference>
<reference evidence="6 7" key="1">
    <citation type="submission" date="2019-01" db="EMBL/GenBank/DDBJ databases">
        <title>Chengkuizengella sp. nov., isolated from deep-sea sediment of East Pacific Ocean.</title>
        <authorList>
            <person name="Yang J."/>
            <person name="Lai Q."/>
            <person name="Shao Z."/>
        </authorList>
    </citation>
    <scope>NUCLEOTIDE SEQUENCE [LARGE SCALE GENOMIC DNA]</scope>
    <source>
        <strain evidence="6 7">YPA3-1-1</strain>
    </source>
</reference>
<dbReference type="AlphaFoldDB" id="A0A6N9Q5F7"/>
<dbReference type="InterPro" id="IPR016035">
    <property type="entry name" value="Acyl_Trfase/lysoPLipase"/>
</dbReference>
<comment type="caution">
    <text evidence="6">The sequence shown here is derived from an EMBL/GenBank/DDBJ whole genome shotgun (WGS) entry which is preliminary data.</text>
</comment>
<dbReference type="Pfam" id="PF00698">
    <property type="entry name" value="Acyl_transf_1"/>
    <property type="match status" value="1"/>
</dbReference>
<dbReference type="PANTHER" id="PTHR42681:SF1">
    <property type="entry name" value="MALONYL-COA-ACYL CARRIER PROTEIN TRANSACYLASE, MITOCHONDRIAL"/>
    <property type="match status" value="1"/>
</dbReference>
<name>A0A6N9Q5F7_9BACL</name>
<gene>
    <name evidence="6" type="primary">fabD</name>
    <name evidence="6" type="ORF">ERL59_14035</name>
</gene>
<dbReference type="InterPro" id="IPR050858">
    <property type="entry name" value="Mal-CoA-ACP_Trans/PKS_FabD"/>
</dbReference>
<evidence type="ECO:0000256" key="1">
    <source>
        <dbReference type="ARBA" id="ARBA00013258"/>
    </source>
</evidence>
<keyword evidence="2 6" id="KW-0808">Transferase</keyword>
<dbReference type="NCBIfam" id="TIGR00128">
    <property type="entry name" value="fabD"/>
    <property type="match status" value="1"/>
</dbReference>
<dbReference type="InterPro" id="IPR014043">
    <property type="entry name" value="Acyl_transferase_dom"/>
</dbReference>
<dbReference type="InterPro" id="IPR004410">
    <property type="entry name" value="Malonyl_CoA-ACP_transAc_FabD"/>
</dbReference>
<dbReference type="Gene3D" id="3.40.366.10">
    <property type="entry name" value="Malonyl-Coenzyme A Acyl Carrier Protein, domain 2"/>
    <property type="match status" value="1"/>
</dbReference>
<dbReference type="Proteomes" id="UP000448943">
    <property type="component" value="Unassembled WGS sequence"/>
</dbReference>
<dbReference type="EC" id="2.3.1.39" evidence="1"/>
<organism evidence="6 7">
    <name type="scientific">Chengkuizengella marina</name>
    <dbReference type="NCBI Taxonomy" id="2507566"/>
    <lineage>
        <taxon>Bacteria</taxon>
        <taxon>Bacillati</taxon>
        <taxon>Bacillota</taxon>
        <taxon>Bacilli</taxon>
        <taxon>Bacillales</taxon>
        <taxon>Paenibacillaceae</taxon>
        <taxon>Chengkuizengella</taxon>
    </lineage>
</organism>
<dbReference type="EMBL" id="SIJB01000029">
    <property type="protein sequence ID" value="NBI30066.1"/>
    <property type="molecule type" value="Genomic_DNA"/>
</dbReference>
<dbReference type="SUPFAM" id="SSF52151">
    <property type="entry name" value="FabD/lysophospholipase-like"/>
    <property type="match status" value="1"/>
</dbReference>
<dbReference type="InterPro" id="IPR001227">
    <property type="entry name" value="Ac_transferase_dom_sf"/>
</dbReference>
<evidence type="ECO:0000256" key="2">
    <source>
        <dbReference type="ARBA" id="ARBA00022679"/>
    </source>
</evidence>
<dbReference type="SMART" id="SM00827">
    <property type="entry name" value="PKS_AT"/>
    <property type="match status" value="1"/>
</dbReference>
<dbReference type="OrthoDB" id="9805460at2"/>
<feature type="domain" description="Malonyl-CoA:ACP transacylase (MAT)" evidence="5">
    <location>
        <begin position="7"/>
        <end position="304"/>
    </location>
</feature>
<dbReference type="GO" id="GO:0005829">
    <property type="term" value="C:cytosol"/>
    <property type="evidence" value="ECO:0007669"/>
    <property type="project" value="TreeGrafter"/>
</dbReference>